<name>A0ABV1J9T8_9ACTN</name>
<dbReference type="EMBL" id="JBBNOP010000001">
    <property type="protein sequence ID" value="MEQ3361467.1"/>
    <property type="molecule type" value="Genomic_DNA"/>
</dbReference>
<protein>
    <submittedName>
        <fullName evidence="1">Homocitrate synthase</fullName>
    </submittedName>
</protein>
<sequence>MRVDCILQIAVQLMESVAKDPDCLKQFGVDPAETIKGATGLELSDEEVADVVKVVEPLLEGKELDMGAVMETVGDFLGDNPSDLLGKLGGLFGGK</sequence>
<gene>
    <name evidence="1" type="ORF">AAA083_00595</name>
</gene>
<reference evidence="1 2" key="1">
    <citation type="submission" date="2024-04" db="EMBL/GenBank/DDBJ databases">
        <title>Human intestinal bacterial collection.</title>
        <authorList>
            <person name="Pauvert C."/>
            <person name="Hitch T.C.A."/>
            <person name="Clavel T."/>
        </authorList>
    </citation>
    <scope>NUCLEOTIDE SEQUENCE [LARGE SCALE GENOMIC DNA]</scope>
    <source>
        <strain evidence="1 2">CLA-KB-H42</strain>
    </source>
</reference>
<dbReference type="RefSeq" id="WP_102375590.1">
    <property type="nucleotide sequence ID" value="NZ_JBBNOP010000001.1"/>
</dbReference>
<dbReference type="Proteomes" id="UP001487305">
    <property type="component" value="Unassembled WGS sequence"/>
</dbReference>
<comment type="caution">
    <text evidence="1">The sequence shown here is derived from an EMBL/GenBank/DDBJ whole genome shotgun (WGS) entry which is preliminary data.</text>
</comment>
<proteinExistence type="predicted"/>
<accession>A0ABV1J9T8</accession>
<keyword evidence="2" id="KW-1185">Reference proteome</keyword>
<evidence type="ECO:0000313" key="1">
    <source>
        <dbReference type="EMBL" id="MEQ3361467.1"/>
    </source>
</evidence>
<organism evidence="1 2">
    <name type="scientific">Raoultibacter massiliensis</name>
    <dbReference type="NCBI Taxonomy" id="1852371"/>
    <lineage>
        <taxon>Bacteria</taxon>
        <taxon>Bacillati</taxon>
        <taxon>Actinomycetota</taxon>
        <taxon>Coriobacteriia</taxon>
        <taxon>Eggerthellales</taxon>
        <taxon>Eggerthellaceae</taxon>
        <taxon>Raoultibacter</taxon>
    </lineage>
</organism>
<evidence type="ECO:0000313" key="2">
    <source>
        <dbReference type="Proteomes" id="UP001487305"/>
    </source>
</evidence>